<feature type="compositionally biased region" description="Low complexity" evidence="2">
    <location>
        <begin position="317"/>
        <end position="326"/>
    </location>
</feature>
<feature type="region of interest" description="Disordered" evidence="2">
    <location>
        <begin position="700"/>
        <end position="754"/>
    </location>
</feature>
<feature type="compositionally biased region" description="Basic and acidic residues" evidence="2">
    <location>
        <begin position="700"/>
        <end position="715"/>
    </location>
</feature>
<sequence>MTEDSLENNMLEYLDTLDSETAESVEFPDLQLTSIDFLLEPLSLFTNLKSLNLSGNKLDRLPCLKEIGSLKEINLSGNPIAEKRPFDETFSTDILYPQTAVILNNEAMYMVKNLRVEDSLTKDDFEESIRLFDSVNELKQPAENTDEEDSASGDMFTENAQNITVQLDEFMANNKCTDIQKKILVLFTRSEFIDLSFIAFSQFLHNTFDESDNHHNLGSTFDVLVSSFTRTRDMAIQQLKLQIADAEDDKEVGIRQTVNVLAEEEERIQGEWTKLDQEIKRLQTERETLEAEKQLFETEKSHFLTDSSEIHQDLIEQSPEEQPQNEELPKPTEEQDSHLDDSLSLEQDPETKPEETRNLTTVTPIDNAEEEKIDNIQPQEEEEQIPPQTTTPSRDRPNVVQQTPKGISSSRSSVTSLTGKKNSAKKTEKGSEPKRKTLTTFQMEDIIAEAYANKKRYDQKCRQTNQPIEPLSKYLLIFLNQRYGLKTLISDYFYALTLNGYGRQQLRSYMRGLEESLEIGSGEGSKDDQDKGQYDSITSNNVAVFVSTVYGLVDDEFCEVEKQLKQTIYLLLRQIVFEQLQERRGEDSTKIDRGIVGGKEADGEMERIMRGKVGERLYDEVMLGLSETKNTKRQAKAREGSLYGVGEISGRKEMRKREDDGGRVSEREWRGVIEGLLENEFEQKNLMKIVEDAAVREEKREEAARQAKENKDSSRSTRQSIASATSLARRPNETRTPKRPSAQPVSEETGPAKRKSIPTGLFVKCVLDFQLFSHITFLQPFRAVFDVVKQSLAQTQSTAPADVGVPSNVMDEDQFFLLTSEILTLLEDKRKEAGKDQQWPNGLTDEDIITVAQQKIESIPEYSPAQITYTQIVNAFSDEIIELASYSDAS</sequence>
<reference evidence="3 4" key="1">
    <citation type="journal article" date="2022" name="bioRxiv">
        <title>Genomics of Preaxostyla Flagellates Illuminates Evolutionary Transitions and the Path Towards Mitochondrial Loss.</title>
        <authorList>
            <person name="Novak L.V.F."/>
            <person name="Treitli S.C."/>
            <person name="Pyrih J."/>
            <person name="Halakuc P."/>
            <person name="Pipaliya S.V."/>
            <person name="Vacek V."/>
            <person name="Brzon O."/>
            <person name="Soukal P."/>
            <person name="Eme L."/>
            <person name="Dacks J.B."/>
            <person name="Karnkowska A."/>
            <person name="Elias M."/>
            <person name="Hampl V."/>
        </authorList>
    </citation>
    <scope>NUCLEOTIDE SEQUENCE [LARGE SCALE GENOMIC DNA]</scope>
    <source>
        <strain evidence="3">NAU3</strain>
        <tissue evidence="3">Gut</tissue>
    </source>
</reference>
<dbReference type="InterPro" id="IPR032675">
    <property type="entry name" value="LRR_dom_sf"/>
</dbReference>
<evidence type="ECO:0000313" key="4">
    <source>
        <dbReference type="Proteomes" id="UP001281761"/>
    </source>
</evidence>
<dbReference type="Proteomes" id="UP001281761">
    <property type="component" value="Unassembled WGS sequence"/>
</dbReference>
<organism evidence="3 4">
    <name type="scientific">Blattamonas nauphoetae</name>
    <dbReference type="NCBI Taxonomy" id="2049346"/>
    <lineage>
        <taxon>Eukaryota</taxon>
        <taxon>Metamonada</taxon>
        <taxon>Preaxostyla</taxon>
        <taxon>Oxymonadida</taxon>
        <taxon>Blattamonas</taxon>
    </lineage>
</organism>
<keyword evidence="4" id="KW-1185">Reference proteome</keyword>
<gene>
    <name evidence="3" type="ORF">BLNAU_23766</name>
</gene>
<feature type="region of interest" description="Disordered" evidence="2">
    <location>
        <begin position="317"/>
        <end position="438"/>
    </location>
</feature>
<dbReference type="Gene3D" id="3.80.10.10">
    <property type="entry name" value="Ribonuclease Inhibitor"/>
    <property type="match status" value="1"/>
</dbReference>
<name>A0ABQ9WS88_9EUKA</name>
<dbReference type="EMBL" id="JARBJD010000520">
    <property type="protein sequence ID" value="KAK2941321.1"/>
    <property type="molecule type" value="Genomic_DNA"/>
</dbReference>
<dbReference type="InterPro" id="IPR001611">
    <property type="entry name" value="Leu-rich_rpt"/>
</dbReference>
<proteinExistence type="predicted"/>
<feature type="coiled-coil region" evidence="1">
    <location>
        <begin position="236"/>
        <end position="299"/>
    </location>
</feature>
<evidence type="ECO:0000256" key="1">
    <source>
        <dbReference type="SAM" id="Coils"/>
    </source>
</evidence>
<feature type="compositionally biased region" description="Polar residues" evidence="2">
    <location>
        <begin position="716"/>
        <end position="726"/>
    </location>
</feature>
<keyword evidence="1" id="KW-0175">Coiled coil</keyword>
<feature type="compositionally biased region" description="Basic and acidic residues" evidence="2">
    <location>
        <begin position="327"/>
        <end position="341"/>
    </location>
</feature>
<protein>
    <submittedName>
        <fullName evidence="3">Uncharacterized protein</fullName>
    </submittedName>
</protein>
<evidence type="ECO:0000256" key="2">
    <source>
        <dbReference type="SAM" id="MobiDB-lite"/>
    </source>
</evidence>
<feature type="compositionally biased region" description="Basic and acidic residues" evidence="2">
    <location>
        <begin position="425"/>
        <end position="435"/>
    </location>
</feature>
<dbReference type="SUPFAM" id="SSF52075">
    <property type="entry name" value="Outer arm dynein light chain 1"/>
    <property type="match status" value="1"/>
</dbReference>
<accession>A0ABQ9WS88</accession>
<comment type="caution">
    <text evidence="3">The sequence shown here is derived from an EMBL/GenBank/DDBJ whole genome shotgun (WGS) entry which is preliminary data.</text>
</comment>
<evidence type="ECO:0000313" key="3">
    <source>
        <dbReference type="EMBL" id="KAK2941321.1"/>
    </source>
</evidence>
<dbReference type="PROSITE" id="PS51450">
    <property type="entry name" value="LRR"/>
    <property type="match status" value="1"/>
</dbReference>